<dbReference type="AlphaFoldDB" id="X0V8A5"/>
<sequence>LPAVARGDLMVVFTAGAYGFVMSSQYNSRPRAPEVLVEGDRWRIIRRRETYDDLIAPERV</sequence>
<dbReference type="EMBL" id="BARS01038910">
    <property type="protein sequence ID" value="GAG14385.1"/>
    <property type="molecule type" value="Genomic_DNA"/>
</dbReference>
<dbReference type="Gene3D" id="2.40.37.10">
    <property type="entry name" value="Lyase, Ornithine Decarboxylase, Chain A, domain 1"/>
    <property type="match status" value="1"/>
</dbReference>
<name>X0V8A5_9ZZZZ</name>
<evidence type="ECO:0000256" key="2">
    <source>
        <dbReference type="ARBA" id="ARBA00022898"/>
    </source>
</evidence>
<evidence type="ECO:0008006" key="4">
    <source>
        <dbReference type="Google" id="ProtNLM"/>
    </source>
</evidence>
<dbReference type="GO" id="GO:0008836">
    <property type="term" value="F:diaminopimelate decarboxylase activity"/>
    <property type="evidence" value="ECO:0007669"/>
    <property type="project" value="TreeGrafter"/>
</dbReference>
<dbReference type="InterPro" id="IPR009006">
    <property type="entry name" value="Ala_racemase/Decarboxylase_C"/>
</dbReference>
<organism evidence="3">
    <name type="scientific">marine sediment metagenome</name>
    <dbReference type="NCBI Taxonomy" id="412755"/>
    <lineage>
        <taxon>unclassified sequences</taxon>
        <taxon>metagenomes</taxon>
        <taxon>ecological metagenomes</taxon>
    </lineage>
</organism>
<dbReference type="GO" id="GO:0009089">
    <property type="term" value="P:lysine biosynthetic process via diaminopimelate"/>
    <property type="evidence" value="ECO:0007669"/>
    <property type="project" value="TreeGrafter"/>
</dbReference>
<evidence type="ECO:0000256" key="1">
    <source>
        <dbReference type="ARBA" id="ARBA00001933"/>
    </source>
</evidence>
<evidence type="ECO:0000313" key="3">
    <source>
        <dbReference type="EMBL" id="GAG14385.1"/>
    </source>
</evidence>
<keyword evidence="2" id="KW-0663">Pyridoxal phosphate</keyword>
<dbReference type="PANTHER" id="PTHR43727">
    <property type="entry name" value="DIAMINOPIMELATE DECARBOXYLASE"/>
    <property type="match status" value="1"/>
</dbReference>
<gene>
    <name evidence="3" type="ORF">S01H1_59487</name>
</gene>
<protein>
    <recommendedName>
        <fullName evidence="4">Orn/DAP/Arg decarboxylase 2 C-terminal domain-containing protein</fullName>
    </recommendedName>
</protein>
<comment type="cofactor">
    <cofactor evidence="1">
        <name>pyridoxal 5'-phosphate</name>
        <dbReference type="ChEBI" id="CHEBI:597326"/>
    </cofactor>
</comment>
<proteinExistence type="predicted"/>
<dbReference type="PANTHER" id="PTHR43727:SF2">
    <property type="entry name" value="GROUP IV DECARBOXYLASE"/>
    <property type="match status" value="1"/>
</dbReference>
<reference evidence="3" key="1">
    <citation type="journal article" date="2014" name="Front. Microbiol.">
        <title>High frequency of phylogenetically diverse reductive dehalogenase-homologous genes in deep subseafloor sedimentary metagenomes.</title>
        <authorList>
            <person name="Kawai M."/>
            <person name="Futagami T."/>
            <person name="Toyoda A."/>
            <person name="Takaki Y."/>
            <person name="Nishi S."/>
            <person name="Hori S."/>
            <person name="Arai W."/>
            <person name="Tsubouchi T."/>
            <person name="Morono Y."/>
            <person name="Uchiyama I."/>
            <person name="Ito T."/>
            <person name="Fujiyama A."/>
            <person name="Inagaki F."/>
            <person name="Takami H."/>
        </authorList>
    </citation>
    <scope>NUCLEOTIDE SEQUENCE</scope>
    <source>
        <strain evidence="3">Expedition CK06-06</strain>
    </source>
</reference>
<comment type="caution">
    <text evidence="3">The sequence shown here is derived from an EMBL/GenBank/DDBJ whole genome shotgun (WGS) entry which is preliminary data.</text>
</comment>
<accession>X0V8A5</accession>
<feature type="non-terminal residue" evidence="3">
    <location>
        <position position="1"/>
    </location>
</feature>
<dbReference type="SUPFAM" id="SSF50621">
    <property type="entry name" value="Alanine racemase C-terminal domain-like"/>
    <property type="match status" value="1"/>
</dbReference>